<dbReference type="Proteomes" id="UP000194131">
    <property type="component" value="Unassembled WGS sequence"/>
</dbReference>
<protein>
    <submittedName>
        <fullName evidence="1">Uncharacterized protein</fullName>
    </submittedName>
</protein>
<dbReference type="RefSeq" id="WP_158089220.1">
    <property type="nucleotide sequence ID" value="NZ_JARMBR010000040.1"/>
</dbReference>
<reference evidence="1 2" key="1">
    <citation type="submission" date="2016-12" db="EMBL/GenBank/DDBJ databases">
        <title>Genome Sequences of Twelve Sporeforming Bacillus Species Isolated from Foods.</title>
        <authorList>
            <person name="De Jong A."/>
            <person name="Holsappel S."/>
            <person name="Kuipers O.P."/>
        </authorList>
    </citation>
    <scope>NUCLEOTIDE SEQUENCE [LARGE SCALE GENOMIC DNA]</scope>
    <source>
        <strain evidence="1 2">S3E15</strain>
    </source>
</reference>
<gene>
    <name evidence="1" type="ORF">S3E15_03906</name>
</gene>
<accession>A0AAP7W3Z9</accession>
<dbReference type="AlphaFoldDB" id="A0AAP7W3Z9"/>
<name>A0AAP7W3Z9_BACMY</name>
<sequence>MKKDAQNKEIKEKLELVCDKNPNCCAYGPKCPGTYVLFPSGNLGFQHCGC</sequence>
<evidence type="ECO:0000313" key="2">
    <source>
        <dbReference type="Proteomes" id="UP000194131"/>
    </source>
</evidence>
<proteinExistence type="predicted"/>
<comment type="caution">
    <text evidence="1">The sequence shown here is derived from an EMBL/GenBank/DDBJ whole genome shotgun (WGS) entry which is preliminary data.</text>
</comment>
<dbReference type="EMBL" id="MRWU01000034">
    <property type="protein sequence ID" value="OSX89427.1"/>
    <property type="molecule type" value="Genomic_DNA"/>
</dbReference>
<evidence type="ECO:0000313" key="1">
    <source>
        <dbReference type="EMBL" id="OSX89427.1"/>
    </source>
</evidence>
<organism evidence="1 2">
    <name type="scientific">Bacillus mycoides</name>
    <dbReference type="NCBI Taxonomy" id="1405"/>
    <lineage>
        <taxon>Bacteria</taxon>
        <taxon>Bacillati</taxon>
        <taxon>Bacillota</taxon>
        <taxon>Bacilli</taxon>
        <taxon>Bacillales</taxon>
        <taxon>Bacillaceae</taxon>
        <taxon>Bacillus</taxon>
        <taxon>Bacillus cereus group</taxon>
    </lineage>
</organism>